<dbReference type="InterPro" id="IPR046796">
    <property type="entry name" value="Transposase_32_dom"/>
</dbReference>
<comment type="caution">
    <text evidence="2">The sequence shown here is derived from an EMBL/GenBank/DDBJ whole genome shotgun (WGS) entry which is preliminary data.</text>
</comment>
<dbReference type="Pfam" id="PF20167">
    <property type="entry name" value="Transposase_32"/>
    <property type="match status" value="1"/>
</dbReference>
<keyword evidence="3" id="KW-1185">Reference proteome</keyword>
<proteinExistence type="predicted"/>
<dbReference type="Gramene" id="OIS97646">
    <property type="protein sequence ID" value="OIS97646"/>
    <property type="gene ID" value="A4A49_03996"/>
</dbReference>
<gene>
    <name evidence="2" type="ORF">A4A49_03996</name>
</gene>
<protein>
    <recommendedName>
        <fullName evidence="1">Putative plant transposon protein domain-containing protein</fullName>
    </recommendedName>
</protein>
<reference evidence="2" key="1">
    <citation type="submission" date="2016-11" db="EMBL/GenBank/DDBJ databases">
        <title>The genome of Nicotiana attenuata.</title>
        <authorList>
            <person name="Xu S."/>
            <person name="Brockmoeller T."/>
            <person name="Gaquerel E."/>
            <person name="Navarro A."/>
            <person name="Kuhl H."/>
            <person name="Gase K."/>
            <person name="Ling Z."/>
            <person name="Zhou W."/>
            <person name="Kreitzer C."/>
            <person name="Stanke M."/>
            <person name="Tang H."/>
            <person name="Lyons E."/>
            <person name="Pandey P."/>
            <person name="Pandey S.P."/>
            <person name="Timmermann B."/>
            <person name="Baldwin I.T."/>
        </authorList>
    </citation>
    <scope>NUCLEOTIDE SEQUENCE [LARGE SCALE GENOMIC DNA]</scope>
    <source>
        <strain evidence="2">UT</strain>
    </source>
</reference>
<dbReference type="Proteomes" id="UP000187609">
    <property type="component" value="Unassembled WGS sequence"/>
</dbReference>
<dbReference type="EMBL" id="MJEQ01037192">
    <property type="protein sequence ID" value="OIS97646.1"/>
    <property type="molecule type" value="Genomic_DNA"/>
</dbReference>
<dbReference type="OMA" id="NIMARMF"/>
<evidence type="ECO:0000313" key="2">
    <source>
        <dbReference type="EMBL" id="OIS97646.1"/>
    </source>
</evidence>
<accession>A0A1J6IIU0</accession>
<evidence type="ECO:0000313" key="3">
    <source>
        <dbReference type="Proteomes" id="UP000187609"/>
    </source>
</evidence>
<name>A0A1J6IIU0_NICAT</name>
<evidence type="ECO:0000259" key="1">
    <source>
        <dbReference type="Pfam" id="PF20167"/>
    </source>
</evidence>
<organism evidence="2 3">
    <name type="scientific">Nicotiana attenuata</name>
    <name type="common">Coyote tobacco</name>
    <dbReference type="NCBI Taxonomy" id="49451"/>
    <lineage>
        <taxon>Eukaryota</taxon>
        <taxon>Viridiplantae</taxon>
        <taxon>Streptophyta</taxon>
        <taxon>Embryophyta</taxon>
        <taxon>Tracheophyta</taxon>
        <taxon>Spermatophyta</taxon>
        <taxon>Magnoliopsida</taxon>
        <taxon>eudicotyledons</taxon>
        <taxon>Gunneridae</taxon>
        <taxon>Pentapetalae</taxon>
        <taxon>asterids</taxon>
        <taxon>lamiids</taxon>
        <taxon>Solanales</taxon>
        <taxon>Solanaceae</taxon>
        <taxon>Nicotianoideae</taxon>
        <taxon>Nicotianeae</taxon>
        <taxon>Nicotiana</taxon>
    </lineage>
</organism>
<dbReference type="AlphaFoldDB" id="A0A1J6IIU0"/>
<feature type="domain" description="Putative plant transposon protein" evidence="1">
    <location>
        <begin position="73"/>
        <end position="250"/>
    </location>
</feature>
<sequence>MTGAQAVAAVASMRRQPPGQREFGINSIPPQTRDWYKCCRPKHIHPEGAIQERSMKAKYPAIWKGIQDLGLSYVFKNTRDINLNLVREFYAGFDPLDTEELVSIRGRLIDFSAKVICDCLGAPNVPMEPLEQFIRRPTYRELRHTLCGVDSTAAWVRDKETNRHKRFPKKKMKAEAQVWLELIKARLLSYNHDMLVSRVRTCVLYFLLTGQRVNVGHLIRHQMAQVRTSKKIDRMPFPNFLTRLLLHERVEVKPEFDHTINQLIRQTDITNLRLKGEAGTLTSTERNARDDSFMAHLYGMMDLQLWIKGRPATSEERTDLELRYPLNAHA</sequence>